<dbReference type="SUPFAM" id="SSF52047">
    <property type="entry name" value="RNI-like"/>
    <property type="match status" value="1"/>
</dbReference>
<dbReference type="InterPro" id="IPR032675">
    <property type="entry name" value="LRR_dom_sf"/>
</dbReference>
<feature type="compositionally biased region" description="Low complexity" evidence="1">
    <location>
        <begin position="461"/>
        <end position="472"/>
    </location>
</feature>
<protein>
    <recommendedName>
        <fullName evidence="4">F-box domain-containing protein</fullName>
    </recommendedName>
</protein>
<organism evidence="2 3">
    <name type="scientific">Athelia psychrophila</name>
    <dbReference type="NCBI Taxonomy" id="1759441"/>
    <lineage>
        <taxon>Eukaryota</taxon>
        <taxon>Fungi</taxon>
        <taxon>Dikarya</taxon>
        <taxon>Basidiomycota</taxon>
        <taxon>Agaricomycotina</taxon>
        <taxon>Agaricomycetes</taxon>
        <taxon>Agaricomycetidae</taxon>
        <taxon>Atheliales</taxon>
        <taxon>Atheliaceae</taxon>
        <taxon>Athelia</taxon>
    </lineage>
</organism>
<dbReference type="AlphaFoldDB" id="A0A166RYL8"/>
<sequence length="553" mass="62218">MANHDQPHVRRPARLSLFLAQISDPPTAANLLAMDKFTKNNQARIAELELIRLTAPPSKHPSIDAILAELAFVRKYLWWRSFRINDLPVEILTNILRFAVWSTGDPAEGVMHRLHLTWVSHYWRRLVIGDHTLWNAAWVQDRAPYVRTQAWIDRAGRAPLDIRFDDSEHTSKGYPVLDEGAAARLLHIVLPKLTQVRMLVFILKSCPPARTILRVLQGAQEVGVPVNIERFELHCEGKPFVPEHTTLDAQDAHATPILFAGHGSLKHLALNGVHVDWVRSPIRNLTTIDLRRMPLAASPSLVQFREMLSACPNLQQLALDGAGPMVDEHTQRLPPIHLPHVRTFTLGDFSVPYALYVLAQISMPNTRDLTLMNLTGEDYAPVLATLTGTMPEVRLLTMYTIDIAHTKSSRRTLMSWLRSMPLVRYLRIAQLESHVFDALLDDPCEVPKSSYPDGADDDGSSSDSDSSESSSSTREVLCPHLSCLEFQHINVNAVVAFGEGRKALQMPLRKIYINRPWVPRLLKADVGRLKLLAELVSIPDAYPTPEERLAVQD</sequence>
<dbReference type="STRING" id="436010.A0A166RYL8"/>
<dbReference type="OrthoDB" id="3226575at2759"/>
<evidence type="ECO:0008006" key="4">
    <source>
        <dbReference type="Google" id="ProtNLM"/>
    </source>
</evidence>
<gene>
    <name evidence="2" type="ORF">FIBSPDRAFT_852060</name>
</gene>
<evidence type="ECO:0000256" key="1">
    <source>
        <dbReference type="SAM" id="MobiDB-lite"/>
    </source>
</evidence>
<keyword evidence="3" id="KW-1185">Reference proteome</keyword>
<dbReference type="Proteomes" id="UP000076532">
    <property type="component" value="Unassembled WGS sequence"/>
</dbReference>
<dbReference type="EMBL" id="KV417501">
    <property type="protein sequence ID" value="KZP28809.1"/>
    <property type="molecule type" value="Genomic_DNA"/>
</dbReference>
<proteinExistence type="predicted"/>
<reference evidence="2 3" key="1">
    <citation type="journal article" date="2016" name="Mol. Biol. Evol.">
        <title>Comparative Genomics of Early-Diverging Mushroom-Forming Fungi Provides Insights into the Origins of Lignocellulose Decay Capabilities.</title>
        <authorList>
            <person name="Nagy L.G."/>
            <person name="Riley R."/>
            <person name="Tritt A."/>
            <person name="Adam C."/>
            <person name="Daum C."/>
            <person name="Floudas D."/>
            <person name="Sun H."/>
            <person name="Yadav J.S."/>
            <person name="Pangilinan J."/>
            <person name="Larsson K.H."/>
            <person name="Matsuura K."/>
            <person name="Barry K."/>
            <person name="Labutti K."/>
            <person name="Kuo R."/>
            <person name="Ohm R.A."/>
            <person name="Bhattacharya S.S."/>
            <person name="Shirouzu T."/>
            <person name="Yoshinaga Y."/>
            <person name="Martin F.M."/>
            <person name="Grigoriev I.V."/>
            <person name="Hibbett D.S."/>
        </authorList>
    </citation>
    <scope>NUCLEOTIDE SEQUENCE [LARGE SCALE GENOMIC DNA]</scope>
    <source>
        <strain evidence="2 3">CBS 109695</strain>
    </source>
</reference>
<accession>A0A166RYL8</accession>
<name>A0A166RYL8_9AGAM</name>
<evidence type="ECO:0000313" key="3">
    <source>
        <dbReference type="Proteomes" id="UP000076532"/>
    </source>
</evidence>
<evidence type="ECO:0000313" key="2">
    <source>
        <dbReference type="EMBL" id="KZP28809.1"/>
    </source>
</evidence>
<feature type="region of interest" description="Disordered" evidence="1">
    <location>
        <begin position="447"/>
        <end position="472"/>
    </location>
</feature>
<dbReference type="Gene3D" id="3.80.10.10">
    <property type="entry name" value="Ribonuclease Inhibitor"/>
    <property type="match status" value="1"/>
</dbReference>